<keyword evidence="2" id="KW-1185">Reference proteome</keyword>
<evidence type="ECO:0000313" key="2">
    <source>
        <dbReference type="Proteomes" id="UP000054874"/>
    </source>
</evidence>
<comment type="caution">
    <text evidence="1">The sequence shown here is derived from an EMBL/GenBank/DDBJ whole genome shotgun (WGS) entry which is preliminary data.</text>
</comment>
<dbReference type="STRING" id="290052.ASU35_10355"/>
<evidence type="ECO:0000313" key="1">
    <source>
        <dbReference type="EMBL" id="KSV59150.1"/>
    </source>
</evidence>
<protein>
    <submittedName>
        <fullName evidence="1">Uncharacterized protein</fullName>
    </submittedName>
</protein>
<accession>A0A0V8QFG3</accession>
<dbReference type="Proteomes" id="UP000054874">
    <property type="component" value="Unassembled WGS sequence"/>
</dbReference>
<dbReference type="AlphaFoldDB" id="A0A0V8QFG3"/>
<sequence>MSEVLRTVVTFGYVVNAPDPVLMWCPLRPFNADVIKLCTHSNLKFLSTDLYLTRKLVCCELKVNEDNVLVDSNFTEPDKILESKQLVAILAGGKALCDDGKVYKIWYDQLYGVEPPSDEIGRLLAAGVTVQVWVYDGVVYGVHLQMYDAVENDEYSRGCQEVLTTYLTRQRNTLKLNGTIKQF</sequence>
<reference evidence="1 2" key="1">
    <citation type="submission" date="2015-11" db="EMBL/GenBank/DDBJ databases">
        <title>Butyribacter intestini gen. nov., sp. nov., a butyric acid-producing bacterium of the family Lachnospiraceae isolated from the human faeces.</title>
        <authorList>
            <person name="Zou Y."/>
            <person name="Xue W."/>
            <person name="Luo G."/>
            <person name="Lv M."/>
        </authorList>
    </citation>
    <scope>NUCLEOTIDE SEQUENCE [LARGE SCALE GENOMIC DNA]</scope>
    <source>
        <strain evidence="1 2">ACET-33324</strain>
    </source>
</reference>
<proteinExistence type="predicted"/>
<gene>
    <name evidence="1" type="ORF">ASU35_10355</name>
</gene>
<name>A0A0V8QFG3_9FIRM</name>
<dbReference type="RefSeq" id="WP_058352621.1">
    <property type="nucleotide sequence ID" value="NZ_CABMMD010000152.1"/>
</dbReference>
<organism evidence="1 2">
    <name type="scientific">Acetivibrio ethanolgignens</name>
    <dbReference type="NCBI Taxonomy" id="290052"/>
    <lineage>
        <taxon>Bacteria</taxon>
        <taxon>Bacillati</taxon>
        <taxon>Bacillota</taxon>
        <taxon>Clostridia</taxon>
        <taxon>Eubacteriales</taxon>
        <taxon>Oscillospiraceae</taxon>
        <taxon>Acetivibrio</taxon>
    </lineage>
</organism>
<dbReference type="EMBL" id="LNAM01000152">
    <property type="protein sequence ID" value="KSV59150.1"/>
    <property type="molecule type" value="Genomic_DNA"/>
</dbReference>